<dbReference type="GO" id="GO:0008955">
    <property type="term" value="F:peptidoglycan glycosyltransferase activity"/>
    <property type="evidence" value="ECO:0007669"/>
    <property type="project" value="UniProtKB-EC"/>
</dbReference>
<feature type="domain" description="Glycosyl transferase family 51" evidence="15">
    <location>
        <begin position="75"/>
        <end position="265"/>
    </location>
</feature>
<keyword evidence="9" id="KW-0573">Peptidoglycan synthesis</keyword>
<evidence type="ECO:0000256" key="10">
    <source>
        <dbReference type="ARBA" id="ARBA00023268"/>
    </source>
</evidence>
<dbReference type="OrthoDB" id="9766909at2"/>
<keyword evidence="10" id="KW-0511">Multifunctional enzyme</keyword>
<evidence type="ECO:0000256" key="5">
    <source>
        <dbReference type="ARBA" id="ARBA00022676"/>
    </source>
</evidence>
<dbReference type="Pfam" id="PF00905">
    <property type="entry name" value="Transpeptidase"/>
    <property type="match status" value="1"/>
</dbReference>
<dbReference type="InterPro" id="IPR012338">
    <property type="entry name" value="Beta-lactam/transpept-like"/>
</dbReference>
<dbReference type="RefSeq" id="WP_146315013.1">
    <property type="nucleotide sequence ID" value="NZ_VCQV01000002.1"/>
</dbReference>
<organism evidence="16 17">
    <name type="scientific">Leekyejoonella antrihumi</name>
    <dbReference type="NCBI Taxonomy" id="1660198"/>
    <lineage>
        <taxon>Bacteria</taxon>
        <taxon>Bacillati</taxon>
        <taxon>Actinomycetota</taxon>
        <taxon>Actinomycetes</taxon>
        <taxon>Micrococcales</taxon>
        <taxon>Dermacoccaceae</taxon>
        <taxon>Leekyejoonella</taxon>
    </lineage>
</organism>
<feature type="domain" description="Penicillin-binding protein transpeptidase" evidence="14">
    <location>
        <begin position="468"/>
        <end position="648"/>
    </location>
</feature>
<name>A0A563E7V5_9MICO</name>
<comment type="catalytic activity">
    <reaction evidence="13">
        <text>[GlcNAc-(1-&gt;4)-Mur2Ac(oyl-L-Ala-gamma-D-Glu-L-Lys-D-Ala-D-Ala)](n)-di-trans,octa-cis-undecaprenyl diphosphate + beta-D-GlcNAc-(1-&gt;4)-Mur2Ac(oyl-L-Ala-gamma-D-Glu-L-Lys-D-Ala-D-Ala)-di-trans,octa-cis-undecaprenyl diphosphate = [GlcNAc-(1-&gt;4)-Mur2Ac(oyl-L-Ala-gamma-D-Glu-L-Lys-D-Ala-D-Ala)](n+1)-di-trans,octa-cis-undecaprenyl diphosphate + di-trans,octa-cis-undecaprenyl diphosphate + H(+)</text>
        <dbReference type="Rhea" id="RHEA:23708"/>
        <dbReference type="Rhea" id="RHEA-COMP:9602"/>
        <dbReference type="Rhea" id="RHEA-COMP:9603"/>
        <dbReference type="ChEBI" id="CHEBI:15378"/>
        <dbReference type="ChEBI" id="CHEBI:58405"/>
        <dbReference type="ChEBI" id="CHEBI:60033"/>
        <dbReference type="ChEBI" id="CHEBI:78435"/>
        <dbReference type="EC" id="2.4.99.28"/>
    </reaction>
</comment>
<dbReference type="InterPro" id="IPR023346">
    <property type="entry name" value="Lysozyme-like_dom_sf"/>
</dbReference>
<dbReference type="InterPro" id="IPR036950">
    <property type="entry name" value="PBP_transglycosylase"/>
</dbReference>
<dbReference type="Proteomes" id="UP000320244">
    <property type="component" value="Unassembled WGS sequence"/>
</dbReference>
<dbReference type="GO" id="GO:0030288">
    <property type="term" value="C:outer membrane-bounded periplasmic space"/>
    <property type="evidence" value="ECO:0007669"/>
    <property type="project" value="TreeGrafter"/>
</dbReference>
<evidence type="ECO:0000256" key="8">
    <source>
        <dbReference type="ARBA" id="ARBA00022960"/>
    </source>
</evidence>
<comment type="catalytic activity">
    <reaction evidence="12">
        <text>Preferential cleavage: (Ac)2-L-Lys-D-Ala-|-D-Ala. Also transpeptidation of peptidyl-alanyl moieties that are N-acyl substituents of D-alanine.</text>
        <dbReference type="EC" id="3.4.16.4"/>
    </reaction>
</comment>
<evidence type="ECO:0000259" key="14">
    <source>
        <dbReference type="Pfam" id="PF00905"/>
    </source>
</evidence>
<evidence type="ECO:0000256" key="2">
    <source>
        <dbReference type="ARBA" id="ARBA00007739"/>
    </source>
</evidence>
<evidence type="ECO:0000256" key="9">
    <source>
        <dbReference type="ARBA" id="ARBA00022984"/>
    </source>
</evidence>
<reference evidence="16 17" key="2">
    <citation type="submission" date="2019-08" db="EMBL/GenBank/DDBJ databases">
        <title>Jejuicoccus antrihumi gen. nov., sp. nov., a new member of the family Dermacoccaceae isolated from a cave.</title>
        <authorList>
            <person name="Schumann P."/>
            <person name="Kim I.S."/>
        </authorList>
    </citation>
    <scope>NUCLEOTIDE SEQUENCE [LARGE SCALE GENOMIC DNA]</scope>
    <source>
        <strain evidence="16 17">C5-26</strain>
    </source>
</reference>
<keyword evidence="8" id="KW-0133">Cell shape</keyword>
<sequence>MQRTRRVRAVFTLLGVLVATSMAMGLLVAGLALPAVGAAGSATNSSIDLFNEMPSSFAMNPLAQQSRILAADGSVIATPFNKDRIVVPLSRVSKVMQHAQVAIEDKRFFQHGAVDPRGLARAIATNVFTTRTQGASTLVQQYVKVAIEDQALNSGNTALAQRAVSRSGMQGYLRKLQQLKYAVTIEQHYSKDQILDGYLNLVYYGDQQYGIEAAARHYFGVHASQLDLPQAALLAGVVNAPSAYDPRTHPKASVARRNIVLARMHGQGMITTAQLKSAKATGLHLHVTRVSSGCGASKYPYFCYYVYAWLLQQPVLGKTVAARDATLRSGGLTIKTGFQPKRADMMRRKIDAKVPPANGAGVQSAGVMIQPGTGLVLATAQNTSYSNAASPGKQSINYVTGTRYNGGQGFDFGSTAKMFAVVTALKEGRPGNFTIDVPPASGTDAAGQFHVYTHKLFHDVCGLGRAETWKVHNDAPVPAGPMPINRALGQSVNTAFAKLVGTLGTCKVRRTMIDFGMTLGNGQPLNKTPSGMVLGTNAVAPITLANAYATIAAGGKYCAPHPVVSITDSGGKKLKLSGTGCKQVVSAKVAAETTKILRNVFDKGSTAGPSGKLAGGRPAAGKTGTVTGATQTWFVGYTPQLTTAIWVGRANDARPLKNLSLGGTYYHGYIYGGSLAAPLWKSIMDTALHGKPVEQFPNP</sequence>
<dbReference type="GO" id="GO:0006508">
    <property type="term" value="P:proteolysis"/>
    <property type="evidence" value="ECO:0007669"/>
    <property type="project" value="UniProtKB-KW"/>
</dbReference>
<comment type="caution">
    <text evidence="16">The sequence shown here is derived from an EMBL/GenBank/DDBJ whole genome shotgun (WGS) entry which is preliminary data.</text>
</comment>
<evidence type="ECO:0000313" key="16">
    <source>
        <dbReference type="EMBL" id="TWP38610.1"/>
    </source>
</evidence>
<dbReference type="EMBL" id="VCQV01000002">
    <property type="protein sequence ID" value="TWP38610.1"/>
    <property type="molecule type" value="Genomic_DNA"/>
</dbReference>
<keyword evidence="5" id="KW-0328">Glycosyltransferase</keyword>
<dbReference type="GO" id="GO:0009002">
    <property type="term" value="F:serine-type D-Ala-D-Ala carboxypeptidase activity"/>
    <property type="evidence" value="ECO:0007669"/>
    <property type="project" value="UniProtKB-EC"/>
</dbReference>
<keyword evidence="17" id="KW-1185">Reference proteome</keyword>
<keyword evidence="7" id="KW-0378">Hydrolase</keyword>
<comment type="similarity">
    <text evidence="2">In the N-terminal section; belongs to the glycosyltransferase 51 family.</text>
</comment>
<accession>A0A563E7V5</accession>
<dbReference type="InterPro" id="IPR050396">
    <property type="entry name" value="Glycosyltr_51/Transpeptidase"/>
</dbReference>
<evidence type="ECO:0000256" key="12">
    <source>
        <dbReference type="ARBA" id="ARBA00034000"/>
    </source>
</evidence>
<evidence type="ECO:0000313" key="17">
    <source>
        <dbReference type="Proteomes" id="UP000320244"/>
    </source>
</evidence>
<dbReference type="GO" id="GO:0008658">
    <property type="term" value="F:penicillin binding"/>
    <property type="evidence" value="ECO:0007669"/>
    <property type="project" value="InterPro"/>
</dbReference>
<keyword evidence="3" id="KW-0121">Carboxypeptidase</keyword>
<keyword evidence="11" id="KW-0961">Cell wall biogenesis/degradation</keyword>
<dbReference type="InterPro" id="IPR001264">
    <property type="entry name" value="Glyco_trans_51"/>
</dbReference>
<gene>
    <name evidence="16" type="ORF">FGL98_02150</name>
</gene>
<dbReference type="PANTHER" id="PTHR32282:SF33">
    <property type="entry name" value="PEPTIDOGLYCAN GLYCOSYLTRANSFERASE"/>
    <property type="match status" value="1"/>
</dbReference>
<dbReference type="SUPFAM" id="SSF53955">
    <property type="entry name" value="Lysozyme-like"/>
    <property type="match status" value="1"/>
</dbReference>
<protein>
    <submittedName>
        <fullName evidence="16">Penicillin-binding protein</fullName>
    </submittedName>
</protein>
<evidence type="ECO:0000256" key="3">
    <source>
        <dbReference type="ARBA" id="ARBA00022645"/>
    </source>
</evidence>
<dbReference type="SUPFAM" id="SSF56601">
    <property type="entry name" value="beta-lactamase/transpeptidase-like"/>
    <property type="match status" value="1"/>
</dbReference>
<dbReference type="GO" id="GO:0008360">
    <property type="term" value="P:regulation of cell shape"/>
    <property type="evidence" value="ECO:0007669"/>
    <property type="project" value="UniProtKB-KW"/>
</dbReference>
<evidence type="ECO:0000256" key="6">
    <source>
        <dbReference type="ARBA" id="ARBA00022679"/>
    </source>
</evidence>
<evidence type="ECO:0000259" key="15">
    <source>
        <dbReference type="Pfam" id="PF00912"/>
    </source>
</evidence>
<reference evidence="16 17" key="1">
    <citation type="submission" date="2019-05" db="EMBL/GenBank/DDBJ databases">
        <authorList>
            <person name="Lee S.D."/>
        </authorList>
    </citation>
    <scope>NUCLEOTIDE SEQUENCE [LARGE SCALE GENOMIC DNA]</scope>
    <source>
        <strain evidence="16 17">C5-26</strain>
    </source>
</reference>
<dbReference type="InterPro" id="IPR001460">
    <property type="entry name" value="PCN-bd_Tpept"/>
</dbReference>
<evidence type="ECO:0000256" key="4">
    <source>
        <dbReference type="ARBA" id="ARBA00022670"/>
    </source>
</evidence>
<dbReference type="GO" id="GO:0071555">
    <property type="term" value="P:cell wall organization"/>
    <property type="evidence" value="ECO:0007669"/>
    <property type="project" value="UniProtKB-KW"/>
</dbReference>
<dbReference type="Gene3D" id="1.10.3810.10">
    <property type="entry name" value="Biosynthetic peptidoglycan transglycosylase-like"/>
    <property type="match status" value="1"/>
</dbReference>
<comment type="similarity">
    <text evidence="1">In the C-terminal section; belongs to the transpeptidase family.</text>
</comment>
<proteinExistence type="inferred from homology"/>
<evidence type="ECO:0000256" key="1">
    <source>
        <dbReference type="ARBA" id="ARBA00007090"/>
    </source>
</evidence>
<dbReference type="Pfam" id="PF00912">
    <property type="entry name" value="Transgly"/>
    <property type="match status" value="1"/>
</dbReference>
<keyword evidence="6" id="KW-0808">Transferase</keyword>
<evidence type="ECO:0000256" key="11">
    <source>
        <dbReference type="ARBA" id="ARBA00023316"/>
    </source>
</evidence>
<evidence type="ECO:0000256" key="13">
    <source>
        <dbReference type="ARBA" id="ARBA00049902"/>
    </source>
</evidence>
<dbReference type="FunFam" id="1.10.3810.10:FF:000001">
    <property type="entry name" value="Penicillin-binding protein 1A"/>
    <property type="match status" value="1"/>
</dbReference>
<evidence type="ECO:0000256" key="7">
    <source>
        <dbReference type="ARBA" id="ARBA00022801"/>
    </source>
</evidence>
<dbReference type="GO" id="GO:0009252">
    <property type="term" value="P:peptidoglycan biosynthetic process"/>
    <property type="evidence" value="ECO:0007669"/>
    <property type="project" value="UniProtKB-KW"/>
</dbReference>
<dbReference type="PANTHER" id="PTHR32282">
    <property type="entry name" value="BINDING PROTEIN TRANSPEPTIDASE, PUTATIVE-RELATED"/>
    <property type="match status" value="1"/>
</dbReference>
<dbReference type="AlphaFoldDB" id="A0A563E7V5"/>
<keyword evidence="4" id="KW-0645">Protease</keyword>
<dbReference type="Gene3D" id="3.40.710.10">
    <property type="entry name" value="DD-peptidase/beta-lactamase superfamily"/>
    <property type="match status" value="1"/>
</dbReference>